<proteinExistence type="predicted"/>
<dbReference type="InterPro" id="IPR047149">
    <property type="entry name" value="KIF11-like"/>
</dbReference>
<evidence type="ECO:0000256" key="1">
    <source>
        <dbReference type="ARBA" id="ARBA00004245"/>
    </source>
</evidence>
<dbReference type="PANTHER" id="PTHR47970:SF12">
    <property type="entry name" value="KINESIN FAMILY MEMBER 11"/>
    <property type="match status" value="1"/>
</dbReference>
<keyword evidence="2" id="KW-0963">Cytoplasm</keyword>
<feature type="region of interest" description="Disordered" evidence="5">
    <location>
        <begin position="133"/>
        <end position="192"/>
    </location>
</feature>
<name>A0A0A9D772_ARUDO</name>
<keyword evidence="3" id="KW-0505">Motor protein</keyword>
<dbReference type="GO" id="GO:0051231">
    <property type="term" value="P:spindle elongation"/>
    <property type="evidence" value="ECO:0007669"/>
    <property type="project" value="TreeGrafter"/>
</dbReference>
<keyword evidence="4" id="KW-0206">Cytoskeleton</keyword>
<dbReference type="GO" id="GO:0090307">
    <property type="term" value="P:mitotic spindle assembly"/>
    <property type="evidence" value="ECO:0007669"/>
    <property type="project" value="TreeGrafter"/>
</dbReference>
<feature type="compositionally biased region" description="Basic and acidic residues" evidence="5">
    <location>
        <begin position="165"/>
        <end position="179"/>
    </location>
</feature>
<evidence type="ECO:0000256" key="4">
    <source>
        <dbReference type="ARBA" id="ARBA00023212"/>
    </source>
</evidence>
<organism evidence="6">
    <name type="scientific">Arundo donax</name>
    <name type="common">Giant reed</name>
    <name type="synonym">Donax arundinaceus</name>
    <dbReference type="NCBI Taxonomy" id="35708"/>
    <lineage>
        <taxon>Eukaryota</taxon>
        <taxon>Viridiplantae</taxon>
        <taxon>Streptophyta</taxon>
        <taxon>Embryophyta</taxon>
        <taxon>Tracheophyta</taxon>
        <taxon>Spermatophyta</taxon>
        <taxon>Magnoliopsida</taxon>
        <taxon>Liliopsida</taxon>
        <taxon>Poales</taxon>
        <taxon>Poaceae</taxon>
        <taxon>PACMAD clade</taxon>
        <taxon>Arundinoideae</taxon>
        <taxon>Arundineae</taxon>
        <taxon>Arundo</taxon>
    </lineage>
</organism>
<evidence type="ECO:0000256" key="5">
    <source>
        <dbReference type="SAM" id="MobiDB-lite"/>
    </source>
</evidence>
<accession>A0A0A9D772</accession>
<reference evidence="6" key="2">
    <citation type="journal article" date="2015" name="Data Brief">
        <title>Shoot transcriptome of the giant reed, Arundo donax.</title>
        <authorList>
            <person name="Barrero R.A."/>
            <person name="Guerrero F.D."/>
            <person name="Moolhuijzen P."/>
            <person name="Goolsby J.A."/>
            <person name="Tidwell J."/>
            <person name="Bellgard S.E."/>
            <person name="Bellgard M.I."/>
        </authorList>
    </citation>
    <scope>NUCLEOTIDE SEQUENCE</scope>
    <source>
        <tissue evidence="6">Shoot tissue taken approximately 20 cm above the soil surface</tissue>
    </source>
</reference>
<dbReference type="GO" id="GO:0008574">
    <property type="term" value="F:plus-end-directed microtubule motor activity"/>
    <property type="evidence" value="ECO:0007669"/>
    <property type="project" value="TreeGrafter"/>
</dbReference>
<reference evidence="6" key="1">
    <citation type="submission" date="2014-09" db="EMBL/GenBank/DDBJ databases">
        <authorList>
            <person name="Magalhaes I.L.F."/>
            <person name="Oliveira U."/>
            <person name="Santos F.R."/>
            <person name="Vidigal T.H.D.A."/>
            <person name="Brescovit A.D."/>
            <person name="Santos A.J."/>
        </authorList>
    </citation>
    <scope>NUCLEOTIDE SEQUENCE</scope>
    <source>
        <tissue evidence="6">Shoot tissue taken approximately 20 cm above the soil surface</tissue>
    </source>
</reference>
<dbReference type="GO" id="GO:0005876">
    <property type="term" value="C:spindle microtubule"/>
    <property type="evidence" value="ECO:0007669"/>
    <property type="project" value="TreeGrafter"/>
</dbReference>
<dbReference type="GO" id="GO:0072686">
    <property type="term" value="C:mitotic spindle"/>
    <property type="evidence" value="ECO:0007669"/>
    <property type="project" value="TreeGrafter"/>
</dbReference>
<evidence type="ECO:0000256" key="2">
    <source>
        <dbReference type="ARBA" id="ARBA00022490"/>
    </source>
</evidence>
<dbReference type="EMBL" id="GBRH01214274">
    <property type="protein sequence ID" value="JAD83621.1"/>
    <property type="molecule type" value="Transcribed_RNA"/>
</dbReference>
<evidence type="ECO:0000256" key="3">
    <source>
        <dbReference type="ARBA" id="ARBA00023175"/>
    </source>
</evidence>
<comment type="subcellular location">
    <subcellularLocation>
        <location evidence="1">Cytoplasm</location>
        <location evidence="1">Cytoskeleton</location>
    </subcellularLocation>
</comment>
<protein>
    <submittedName>
        <fullName evidence="6">Uncharacterized protein</fullName>
    </submittedName>
</protein>
<dbReference type="PANTHER" id="PTHR47970">
    <property type="entry name" value="KINESIN-LIKE PROTEIN KIF11"/>
    <property type="match status" value="1"/>
</dbReference>
<sequence>METMVQECACTVDSAVQQWKKSHAAVNDLGKLQVAEVEALVRTAIENNEQHEAEIASSRAVAEEHASNSSKDITQDIDNLLDEVRNSSSRVVSTVEAHFAVLQQLQENHSSQAAGINKHADNAFQSSYKDYEPIGETPVRSEPDVPSKGTIESLRAMPMESLMNEFRENPPYESSKEPKPSLIPRSPLATLN</sequence>
<evidence type="ECO:0000313" key="6">
    <source>
        <dbReference type="EMBL" id="JAD83621.1"/>
    </source>
</evidence>
<dbReference type="AlphaFoldDB" id="A0A0A9D772"/>